<dbReference type="EMBL" id="AOGT01001442">
    <property type="protein sequence ID" value="EMG47692.1"/>
    <property type="molecule type" value="Genomic_DNA"/>
</dbReference>
<reference evidence="1 2" key="1">
    <citation type="submission" date="2013-02" db="EMBL/GenBank/DDBJ databases">
        <title>Genome sequence of Candida maltosa Xu316, a potential industrial strain for xylitol and ethanol production.</title>
        <authorList>
            <person name="Yu J."/>
            <person name="Wang Q."/>
            <person name="Geng X."/>
            <person name="Bao W."/>
            <person name="He P."/>
            <person name="Cai J."/>
        </authorList>
    </citation>
    <scope>NUCLEOTIDE SEQUENCE [LARGE SCALE GENOMIC DNA]</scope>
    <source>
        <strain evidence="2">Xu316</strain>
    </source>
</reference>
<name>M3HJY4_CANMX</name>
<dbReference type="HOGENOM" id="CLU_1094144_0_0_1"/>
<dbReference type="Proteomes" id="UP000011777">
    <property type="component" value="Unassembled WGS sequence"/>
</dbReference>
<dbReference type="AlphaFoldDB" id="M3HJY4"/>
<gene>
    <name evidence="1" type="ORF">G210_1896</name>
</gene>
<dbReference type="OrthoDB" id="4019045at2759"/>
<keyword evidence="2" id="KW-1185">Reference proteome</keyword>
<accession>M3HJY4</accession>
<proteinExistence type="predicted"/>
<protein>
    <submittedName>
        <fullName evidence="1">Uncharacterized protein</fullName>
    </submittedName>
</protein>
<organism evidence="1 2">
    <name type="scientific">Candida maltosa (strain Xu316)</name>
    <name type="common">Yeast</name>
    <dbReference type="NCBI Taxonomy" id="1245528"/>
    <lineage>
        <taxon>Eukaryota</taxon>
        <taxon>Fungi</taxon>
        <taxon>Dikarya</taxon>
        <taxon>Ascomycota</taxon>
        <taxon>Saccharomycotina</taxon>
        <taxon>Pichiomycetes</taxon>
        <taxon>Debaryomycetaceae</taxon>
        <taxon>Candida/Lodderomyces clade</taxon>
        <taxon>Candida</taxon>
    </lineage>
</organism>
<evidence type="ECO:0000313" key="2">
    <source>
        <dbReference type="Proteomes" id="UP000011777"/>
    </source>
</evidence>
<sequence>MTSMKSTTIQISKLPHALNKLITRYPYYDTVHIITDSHIARISSTTIQTTIDSYSDIYEIISKSPSYARIVAKSGDMLFVEEDTFSFHVQHTTFTKLPNVKSKYDKKVKVVKMKSGIVKIIIVGMIEELKFMIKKVFDNQESEVTVYGLVNEETKGIFSFDKYLFKEVPLWVTDYDELTLLVNYGIDGFVKGDAFTSFEVTDDEYGFGLEYHESSKFRPSFTNSTYQ</sequence>
<comment type="caution">
    <text evidence="1">The sequence shown here is derived from an EMBL/GenBank/DDBJ whole genome shotgun (WGS) entry which is preliminary data.</text>
</comment>
<evidence type="ECO:0000313" key="1">
    <source>
        <dbReference type="EMBL" id="EMG47692.1"/>
    </source>
</evidence>